<gene>
    <name evidence="2" type="ORF">K466DRAFT_569882</name>
</gene>
<sequence>MSDVPDDFSLSGEENYDSSDWPGVKKTWTTPEQWGWLKNTRPAYLAAQKAKNLAQYLEAMGNDFFLLWSECLLLFGHTDRSRLSDEQNEQLNEAIKKRRENYLTFEYHAQQLRIWHKNQDRRRPSMKPLASLLRAVGVTKKAGRLPQAQELFSKKRYKVDVKPAVQAKKVEMEANLGRKLLPGERLNNVRQCTKEAYDNTTTAVKTDIQKQLVQAKEDAQAGASGRELSLDSSRTAQQYQDAIDLTPQLLTNIIDPLCAYSGWMISLVGAGPVPEDKGKIGTISAHFGHDPKGPNFAQVTPNFEEQYVVPIGRYAKHVFSRDVQKARSLDASGSSTPSSSGQMDVPPTVPGVALSQSMLPRPGSSSPSNHVPEVAAVTRERTPRMVNSSPGPEGEELGYMVDDVSSATAPPSGSDPMPVCVTDPLTVSSSAINSPALDQSRSDPTPVCVTDLLTVSSPALAPSTLGQSWLDPVPICMNDPLTVSSPAAPSTFGQSGSDPAHVCVPVTDPLTAVYLSGSDLTPVSVTDPLTNCPELVIDMATISGEDMDRMMVAFELSDPVAYQHFMGLELDERTNTPVDTPSIAPESTKLLSAPLTTPQVSSPSEAPTQRRSTRTAAARAAAVAETPATRASKTRAEIAAPTAKTPDTRASRSRTAAETSAARAGLSRSGRGNGTRNQNKTGPPEKATEAPAPSKRRKGAPPTTAPAPKAKRPRRN</sequence>
<dbReference type="EMBL" id="ML211859">
    <property type="protein sequence ID" value="TFK80052.1"/>
    <property type="molecule type" value="Genomic_DNA"/>
</dbReference>
<proteinExistence type="predicted"/>
<feature type="compositionally biased region" description="Polar residues" evidence="1">
    <location>
        <begin position="354"/>
        <end position="369"/>
    </location>
</feature>
<feature type="compositionally biased region" description="Low complexity" evidence="1">
    <location>
        <begin position="606"/>
        <end position="631"/>
    </location>
</feature>
<dbReference type="STRING" id="1314778.A0A5C3NSR7"/>
<accession>A0A5C3NSR7</accession>
<feature type="compositionally biased region" description="Low complexity" evidence="1">
    <location>
        <begin position="653"/>
        <end position="664"/>
    </location>
</feature>
<feature type="compositionally biased region" description="Low complexity" evidence="1">
    <location>
        <begin position="329"/>
        <end position="340"/>
    </location>
</feature>
<dbReference type="InParanoid" id="A0A5C3NSR7"/>
<feature type="region of interest" description="Disordered" evidence="1">
    <location>
        <begin position="328"/>
        <end position="395"/>
    </location>
</feature>
<evidence type="ECO:0000256" key="1">
    <source>
        <dbReference type="SAM" id="MobiDB-lite"/>
    </source>
</evidence>
<protein>
    <submittedName>
        <fullName evidence="2">Uncharacterized protein</fullName>
    </submittedName>
</protein>
<feature type="compositionally biased region" description="Polar residues" evidence="1">
    <location>
        <begin position="594"/>
        <end position="605"/>
    </location>
</feature>
<reference evidence="2 3" key="1">
    <citation type="journal article" date="2019" name="Nat. Ecol. Evol.">
        <title>Megaphylogeny resolves global patterns of mushroom evolution.</title>
        <authorList>
            <person name="Varga T."/>
            <person name="Krizsan K."/>
            <person name="Foldi C."/>
            <person name="Dima B."/>
            <person name="Sanchez-Garcia M."/>
            <person name="Sanchez-Ramirez S."/>
            <person name="Szollosi G.J."/>
            <person name="Szarkandi J.G."/>
            <person name="Papp V."/>
            <person name="Albert L."/>
            <person name="Andreopoulos W."/>
            <person name="Angelini C."/>
            <person name="Antonin V."/>
            <person name="Barry K.W."/>
            <person name="Bougher N.L."/>
            <person name="Buchanan P."/>
            <person name="Buyck B."/>
            <person name="Bense V."/>
            <person name="Catcheside P."/>
            <person name="Chovatia M."/>
            <person name="Cooper J."/>
            <person name="Damon W."/>
            <person name="Desjardin D."/>
            <person name="Finy P."/>
            <person name="Geml J."/>
            <person name="Haridas S."/>
            <person name="Hughes K."/>
            <person name="Justo A."/>
            <person name="Karasinski D."/>
            <person name="Kautmanova I."/>
            <person name="Kiss B."/>
            <person name="Kocsube S."/>
            <person name="Kotiranta H."/>
            <person name="LaButti K.M."/>
            <person name="Lechner B.E."/>
            <person name="Liimatainen K."/>
            <person name="Lipzen A."/>
            <person name="Lukacs Z."/>
            <person name="Mihaltcheva S."/>
            <person name="Morgado L.N."/>
            <person name="Niskanen T."/>
            <person name="Noordeloos M.E."/>
            <person name="Ohm R.A."/>
            <person name="Ortiz-Santana B."/>
            <person name="Ovrebo C."/>
            <person name="Racz N."/>
            <person name="Riley R."/>
            <person name="Savchenko A."/>
            <person name="Shiryaev A."/>
            <person name="Soop K."/>
            <person name="Spirin V."/>
            <person name="Szebenyi C."/>
            <person name="Tomsovsky M."/>
            <person name="Tulloss R.E."/>
            <person name="Uehling J."/>
            <person name="Grigoriev I.V."/>
            <person name="Vagvolgyi C."/>
            <person name="Papp T."/>
            <person name="Martin F.M."/>
            <person name="Miettinen O."/>
            <person name="Hibbett D.S."/>
            <person name="Nagy L.G."/>
        </authorList>
    </citation>
    <scope>NUCLEOTIDE SEQUENCE [LARGE SCALE GENOMIC DNA]</scope>
    <source>
        <strain evidence="2 3">HHB13444</strain>
    </source>
</reference>
<feature type="region of interest" description="Disordered" evidence="1">
    <location>
        <begin position="572"/>
        <end position="716"/>
    </location>
</feature>
<feature type="region of interest" description="Disordered" evidence="1">
    <location>
        <begin position="1"/>
        <end position="22"/>
    </location>
</feature>
<dbReference type="Proteomes" id="UP000308197">
    <property type="component" value="Unassembled WGS sequence"/>
</dbReference>
<keyword evidence="3" id="KW-1185">Reference proteome</keyword>
<evidence type="ECO:0000313" key="3">
    <source>
        <dbReference type="Proteomes" id="UP000308197"/>
    </source>
</evidence>
<dbReference type="AlphaFoldDB" id="A0A5C3NSR7"/>
<name>A0A5C3NSR7_9APHY</name>
<evidence type="ECO:0000313" key="2">
    <source>
        <dbReference type="EMBL" id="TFK80052.1"/>
    </source>
</evidence>
<organism evidence="2 3">
    <name type="scientific">Polyporus arcularius HHB13444</name>
    <dbReference type="NCBI Taxonomy" id="1314778"/>
    <lineage>
        <taxon>Eukaryota</taxon>
        <taxon>Fungi</taxon>
        <taxon>Dikarya</taxon>
        <taxon>Basidiomycota</taxon>
        <taxon>Agaricomycotina</taxon>
        <taxon>Agaricomycetes</taxon>
        <taxon>Polyporales</taxon>
        <taxon>Polyporaceae</taxon>
        <taxon>Polyporus</taxon>
    </lineage>
</organism>